<dbReference type="EMBL" id="FORH01000003">
    <property type="protein sequence ID" value="SFJ32328.1"/>
    <property type="molecule type" value="Genomic_DNA"/>
</dbReference>
<organism evidence="2 3">
    <name type="scientific">Celeribacter neptunius</name>
    <dbReference type="NCBI Taxonomy" id="588602"/>
    <lineage>
        <taxon>Bacteria</taxon>
        <taxon>Pseudomonadati</taxon>
        <taxon>Pseudomonadota</taxon>
        <taxon>Alphaproteobacteria</taxon>
        <taxon>Rhodobacterales</taxon>
        <taxon>Roseobacteraceae</taxon>
        <taxon>Celeribacter</taxon>
    </lineage>
</organism>
<protein>
    <submittedName>
        <fullName evidence="2">Alkylhydroperoxidase AhpD family core domain-containing protein</fullName>
    </submittedName>
</protein>
<proteinExistence type="predicted"/>
<dbReference type="NCBIfam" id="TIGR00778">
    <property type="entry name" value="ahpD_dom"/>
    <property type="match status" value="1"/>
</dbReference>
<feature type="domain" description="Carboxymuconolactone decarboxylase-like" evidence="1">
    <location>
        <begin position="26"/>
        <end position="103"/>
    </location>
</feature>
<dbReference type="GO" id="GO:0051920">
    <property type="term" value="F:peroxiredoxin activity"/>
    <property type="evidence" value="ECO:0007669"/>
    <property type="project" value="InterPro"/>
</dbReference>
<keyword evidence="2" id="KW-0560">Oxidoreductase</keyword>
<dbReference type="SUPFAM" id="SSF69118">
    <property type="entry name" value="AhpD-like"/>
    <property type="match status" value="1"/>
</dbReference>
<dbReference type="OrthoDB" id="1683318at2"/>
<dbReference type="InterPro" id="IPR004675">
    <property type="entry name" value="AhpD_core"/>
</dbReference>
<dbReference type="Proteomes" id="UP000199630">
    <property type="component" value="Unassembled WGS sequence"/>
</dbReference>
<name>A0A1I3QEI3_9RHOB</name>
<keyword evidence="2" id="KW-0575">Peroxidase</keyword>
<dbReference type="AlphaFoldDB" id="A0A1I3QEI3"/>
<accession>A0A1I3QEI3</accession>
<keyword evidence="3" id="KW-1185">Reference proteome</keyword>
<dbReference type="InterPro" id="IPR029032">
    <property type="entry name" value="AhpD-like"/>
</dbReference>
<evidence type="ECO:0000313" key="3">
    <source>
        <dbReference type="Proteomes" id="UP000199630"/>
    </source>
</evidence>
<dbReference type="Gene3D" id="1.20.1290.10">
    <property type="entry name" value="AhpD-like"/>
    <property type="match status" value="1"/>
</dbReference>
<dbReference type="PANTHER" id="PTHR33930">
    <property type="entry name" value="ALKYL HYDROPEROXIDE REDUCTASE AHPD"/>
    <property type="match status" value="1"/>
</dbReference>
<evidence type="ECO:0000313" key="2">
    <source>
        <dbReference type="EMBL" id="SFJ32328.1"/>
    </source>
</evidence>
<evidence type="ECO:0000259" key="1">
    <source>
        <dbReference type="Pfam" id="PF02627"/>
    </source>
</evidence>
<dbReference type="STRING" id="588602.SAMN04487991_1805"/>
<dbReference type="InterPro" id="IPR003779">
    <property type="entry name" value="CMD-like"/>
</dbReference>
<dbReference type="RefSeq" id="WP_090060175.1">
    <property type="nucleotide sequence ID" value="NZ_FORH01000003.1"/>
</dbReference>
<dbReference type="Pfam" id="PF02627">
    <property type="entry name" value="CMD"/>
    <property type="match status" value="1"/>
</dbReference>
<dbReference type="PANTHER" id="PTHR33930:SF2">
    <property type="entry name" value="BLR3452 PROTEIN"/>
    <property type="match status" value="1"/>
</dbReference>
<reference evidence="3" key="1">
    <citation type="submission" date="2016-10" db="EMBL/GenBank/DDBJ databases">
        <authorList>
            <person name="Varghese N."/>
            <person name="Submissions S."/>
        </authorList>
    </citation>
    <scope>NUCLEOTIDE SEQUENCE [LARGE SCALE GENOMIC DNA]</scope>
    <source>
        <strain evidence="3">DSM 26471</strain>
    </source>
</reference>
<gene>
    <name evidence="2" type="ORF">SAMN04487991_1805</name>
</gene>
<sequence length="114" mass="12315">MSWVEKNESMRDALRALNKANRNIPAGFGAMSKAAMEGDLLDGKTKEFVALAIAIGVRCDPCVGFHVEALMKQGGTREELAEMLAMCVQMGGGPVLMYAGKALECWDEYAALQD</sequence>